<gene>
    <name evidence="5" type="ORF">SAMN02745174_02191</name>
</gene>
<accession>A0A1T4Q648</accession>
<feature type="binding site" evidence="4">
    <location>
        <position position="229"/>
    </location>
    <ligand>
        <name>a divalent metal cation</name>
        <dbReference type="ChEBI" id="CHEBI:60240"/>
        <label>1</label>
    </ligand>
</feature>
<feature type="binding site" evidence="4">
    <location>
        <position position="64"/>
    </location>
    <ligand>
        <name>a divalent metal cation</name>
        <dbReference type="ChEBI" id="CHEBI:60240"/>
        <label>2</label>
    </ligand>
</feature>
<feature type="binding site" evidence="4">
    <location>
        <position position="65"/>
    </location>
    <ligand>
        <name>a divalent metal cation</name>
        <dbReference type="ChEBI" id="CHEBI:60240"/>
        <label>1</label>
    </ligand>
</feature>
<feature type="binding site" evidence="4">
    <location>
        <position position="225"/>
    </location>
    <ligand>
        <name>a divalent metal cation</name>
        <dbReference type="ChEBI" id="CHEBI:60240"/>
        <label>1</label>
    </ligand>
</feature>
<dbReference type="GO" id="GO:0005737">
    <property type="term" value="C:cytoplasm"/>
    <property type="evidence" value="ECO:0007669"/>
    <property type="project" value="TreeGrafter"/>
</dbReference>
<evidence type="ECO:0000313" key="6">
    <source>
        <dbReference type="Proteomes" id="UP000191153"/>
    </source>
</evidence>
<proteinExistence type="inferred from homology"/>
<dbReference type="AlphaFoldDB" id="A0A1T4Q648"/>
<dbReference type="Pfam" id="PF01784">
    <property type="entry name" value="DUF34_NIF3"/>
    <property type="match status" value="1"/>
</dbReference>
<evidence type="ECO:0000256" key="4">
    <source>
        <dbReference type="PIRSR" id="PIRSR602678-1"/>
    </source>
</evidence>
<comment type="similarity">
    <text evidence="1">Belongs to the GTP cyclohydrolase I type 2/NIF3 family.</text>
</comment>
<evidence type="ECO:0000256" key="3">
    <source>
        <dbReference type="ARBA" id="ARBA00022723"/>
    </source>
</evidence>
<dbReference type="GO" id="GO:0046872">
    <property type="term" value="F:metal ion binding"/>
    <property type="evidence" value="ECO:0007669"/>
    <property type="project" value="UniProtKB-KW"/>
</dbReference>
<evidence type="ECO:0000313" key="5">
    <source>
        <dbReference type="EMBL" id="SJZ99001.1"/>
    </source>
</evidence>
<dbReference type="PANTHER" id="PTHR13799:SF14">
    <property type="entry name" value="GTP CYCLOHYDROLASE 1 TYPE 2 HOMOLOG"/>
    <property type="match status" value="1"/>
</dbReference>
<dbReference type="Proteomes" id="UP000191153">
    <property type="component" value="Unassembled WGS sequence"/>
</dbReference>
<organism evidence="5 6">
    <name type="scientific">Cetobacterium ceti</name>
    <dbReference type="NCBI Taxonomy" id="180163"/>
    <lineage>
        <taxon>Bacteria</taxon>
        <taxon>Fusobacteriati</taxon>
        <taxon>Fusobacteriota</taxon>
        <taxon>Fusobacteriia</taxon>
        <taxon>Fusobacteriales</taxon>
        <taxon>Fusobacteriaceae</taxon>
        <taxon>Cetobacterium</taxon>
    </lineage>
</organism>
<keyword evidence="3 4" id="KW-0479">Metal-binding</keyword>
<feature type="binding site" evidence="4">
    <location>
        <position position="103"/>
    </location>
    <ligand>
        <name>a divalent metal cation</name>
        <dbReference type="ChEBI" id="CHEBI:60240"/>
        <label>1</label>
    </ligand>
</feature>
<dbReference type="NCBIfam" id="TIGR00486">
    <property type="entry name" value="YbgI_SA1388"/>
    <property type="match status" value="1"/>
</dbReference>
<sequence length="258" mass="29585">MILKKLIKVLEERFPKEMAESWDNVGLLVGDMNWEVKRVMLTLDCTEEAIEKAIEEGVDLIITHHPLIFSPIKTITTNTILGKKILKLVENKIGLYSMHTNLDSNPEGLNEYFGKKLGFIQGKIIEENIYKDNSYGIGRVYKIENIPLEKLVGKVKKDLNIDKVRVVTNDLNKEIKKVALVNGSGMSYWRASKKMGADILITGDVRYHEALDALEENMDIIDIGHYEGEKIFVDILNEFLYNYVEIINFDRGPVFKTY</sequence>
<dbReference type="RefSeq" id="WP_078694639.1">
    <property type="nucleotide sequence ID" value="NZ_FUWX01000018.1"/>
</dbReference>
<dbReference type="EMBL" id="FUWX01000018">
    <property type="protein sequence ID" value="SJZ99001.1"/>
    <property type="molecule type" value="Genomic_DNA"/>
</dbReference>
<dbReference type="STRING" id="180163.SAMN02745174_02191"/>
<evidence type="ECO:0000256" key="2">
    <source>
        <dbReference type="ARBA" id="ARBA00022112"/>
    </source>
</evidence>
<dbReference type="OrthoDB" id="9792792at2"/>
<evidence type="ECO:0000256" key="1">
    <source>
        <dbReference type="ARBA" id="ARBA00006964"/>
    </source>
</evidence>
<dbReference type="InterPro" id="IPR036069">
    <property type="entry name" value="DUF34/NIF3_sf"/>
</dbReference>
<reference evidence="5 6" key="1">
    <citation type="submission" date="2017-02" db="EMBL/GenBank/DDBJ databases">
        <authorList>
            <person name="Peterson S.W."/>
        </authorList>
    </citation>
    <scope>NUCLEOTIDE SEQUENCE [LARGE SCALE GENOMIC DNA]</scope>
    <source>
        <strain evidence="5 6">ATCC 700028</strain>
    </source>
</reference>
<dbReference type="SUPFAM" id="SSF102705">
    <property type="entry name" value="NIF3 (NGG1p interacting factor 3)-like"/>
    <property type="match status" value="1"/>
</dbReference>
<dbReference type="InterPro" id="IPR002678">
    <property type="entry name" value="DUF34/NIF3"/>
</dbReference>
<dbReference type="PANTHER" id="PTHR13799">
    <property type="entry name" value="NGG1 INTERACTING FACTOR 3"/>
    <property type="match status" value="1"/>
</dbReference>
<protein>
    <recommendedName>
        <fullName evidence="2">GTP cyclohydrolase 1 type 2 homolog</fullName>
    </recommendedName>
</protein>
<dbReference type="FunFam" id="3.40.1390.30:FF:000001">
    <property type="entry name" value="GTP cyclohydrolase 1 type 2"/>
    <property type="match status" value="1"/>
</dbReference>
<keyword evidence="6" id="KW-1185">Reference proteome</keyword>
<name>A0A1T4Q648_9FUSO</name>
<dbReference type="Gene3D" id="3.40.1390.30">
    <property type="entry name" value="NIF3 (NGG1p interacting factor 3)-like"/>
    <property type="match status" value="2"/>
</dbReference>